<dbReference type="Proteomes" id="UP000198999">
    <property type="component" value="Unassembled WGS sequence"/>
</dbReference>
<organism evidence="2 3">
    <name type="scientific">Hyunsoonleella jejuensis</name>
    <dbReference type="NCBI Taxonomy" id="419940"/>
    <lineage>
        <taxon>Bacteria</taxon>
        <taxon>Pseudomonadati</taxon>
        <taxon>Bacteroidota</taxon>
        <taxon>Flavobacteriia</taxon>
        <taxon>Flavobacteriales</taxon>
        <taxon>Flavobacteriaceae</taxon>
    </lineage>
</organism>
<keyword evidence="3" id="KW-1185">Reference proteome</keyword>
<proteinExistence type="predicted"/>
<gene>
    <name evidence="2" type="ORF">SAMN05421824_0141</name>
</gene>
<feature type="signal peptide" evidence="1">
    <location>
        <begin position="1"/>
        <end position="18"/>
    </location>
</feature>
<sequence>MKQLLFIMFLFAALFASAQSGMINGKITDAEEGNNPLLFAKVTIKETGAKVMTDANGTFKFENVKNGTYTLVCSFTGYETKEIKAEVSNLKTTEAIALALGASSLSLDDLAMVYASSDQKDSAIKNN</sequence>
<dbReference type="SUPFAM" id="SSF49464">
    <property type="entry name" value="Carboxypeptidase regulatory domain-like"/>
    <property type="match status" value="1"/>
</dbReference>
<dbReference type="InterPro" id="IPR008969">
    <property type="entry name" value="CarboxyPept-like_regulatory"/>
</dbReference>
<evidence type="ECO:0000313" key="3">
    <source>
        <dbReference type="Proteomes" id="UP000198999"/>
    </source>
</evidence>
<evidence type="ECO:0000313" key="2">
    <source>
        <dbReference type="EMBL" id="SEP71933.1"/>
    </source>
</evidence>
<reference evidence="2 3" key="1">
    <citation type="submission" date="2016-10" db="EMBL/GenBank/DDBJ databases">
        <authorList>
            <person name="de Groot N.N."/>
        </authorList>
    </citation>
    <scope>NUCLEOTIDE SEQUENCE [LARGE SCALE GENOMIC DNA]</scope>
    <source>
        <strain evidence="2 3">DSM 21035</strain>
    </source>
</reference>
<dbReference type="Gene3D" id="2.60.40.1120">
    <property type="entry name" value="Carboxypeptidase-like, regulatory domain"/>
    <property type="match status" value="1"/>
</dbReference>
<dbReference type="AlphaFoldDB" id="A0A1H9A624"/>
<dbReference type="EMBL" id="FOFN01000001">
    <property type="protein sequence ID" value="SEP71933.1"/>
    <property type="molecule type" value="Genomic_DNA"/>
</dbReference>
<feature type="chain" id="PRO_5011446171" evidence="1">
    <location>
        <begin position="19"/>
        <end position="127"/>
    </location>
</feature>
<dbReference type="OrthoDB" id="1443962at2"/>
<dbReference type="RefSeq" id="WP_092574140.1">
    <property type="nucleotide sequence ID" value="NZ_FOFN01000001.1"/>
</dbReference>
<dbReference type="Pfam" id="PF13715">
    <property type="entry name" value="CarbopepD_reg_2"/>
    <property type="match status" value="1"/>
</dbReference>
<protein>
    <submittedName>
        <fullName evidence="2">CarboxypepD_reg-like domain-containing protein</fullName>
    </submittedName>
</protein>
<accession>A0A1H9A624</accession>
<dbReference type="STRING" id="419940.SAMN05421824_0141"/>
<name>A0A1H9A624_9FLAO</name>
<evidence type="ECO:0000256" key="1">
    <source>
        <dbReference type="SAM" id="SignalP"/>
    </source>
</evidence>
<keyword evidence="1" id="KW-0732">Signal</keyword>